<dbReference type="Proteomes" id="UP001302806">
    <property type="component" value="Chromosome"/>
</dbReference>
<dbReference type="Pfam" id="PF07470">
    <property type="entry name" value="Glyco_hydro_88"/>
    <property type="match status" value="1"/>
</dbReference>
<reference evidence="2 3" key="1">
    <citation type="submission" date="2023-09" db="EMBL/GenBank/DDBJ databases">
        <title>Thalassobella suaedae gen. nov., sp. nov., a marine bacterium of the family Flavobacteriaceae isolated from a halophyte Suaeda japonica.</title>
        <authorList>
            <person name="Lee S.Y."/>
            <person name="Hwang C.Y."/>
        </authorList>
    </citation>
    <scope>NUCLEOTIDE SEQUENCE [LARGE SCALE GENOMIC DNA]</scope>
    <source>
        <strain evidence="2 3">HL-DH14</strain>
    </source>
</reference>
<name>A0ABY9XWS8_9FLAO</name>
<dbReference type="PANTHER" id="PTHR33886">
    <property type="entry name" value="UNSATURATED RHAMNOGALACTURONAN HYDROLASE (EUROFUNG)"/>
    <property type="match status" value="1"/>
</dbReference>
<dbReference type="InterPro" id="IPR008928">
    <property type="entry name" value="6-hairpin_glycosidase_sf"/>
</dbReference>
<evidence type="ECO:0000256" key="1">
    <source>
        <dbReference type="ARBA" id="ARBA00022801"/>
    </source>
</evidence>
<dbReference type="PANTHER" id="PTHR33886:SF8">
    <property type="entry name" value="UNSATURATED RHAMNOGALACTURONAN HYDROLASE (EUROFUNG)"/>
    <property type="match status" value="1"/>
</dbReference>
<gene>
    <name evidence="2" type="ORF">RHP51_06805</name>
</gene>
<dbReference type="GO" id="GO:0016787">
    <property type="term" value="F:hydrolase activity"/>
    <property type="evidence" value="ECO:0007669"/>
    <property type="project" value="UniProtKB-KW"/>
</dbReference>
<organism evidence="2 3">
    <name type="scientific">Thalassobellus suaedae</name>
    <dbReference type="NCBI Taxonomy" id="3074124"/>
    <lineage>
        <taxon>Bacteria</taxon>
        <taxon>Pseudomonadati</taxon>
        <taxon>Bacteroidota</taxon>
        <taxon>Flavobacteriia</taxon>
        <taxon>Flavobacteriales</taxon>
        <taxon>Flavobacteriaceae</taxon>
        <taxon>Thalassobellus</taxon>
    </lineage>
</organism>
<accession>A0ABY9XWS8</accession>
<dbReference type="InterPro" id="IPR010905">
    <property type="entry name" value="Glyco_hydro_88"/>
</dbReference>
<dbReference type="InterPro" id="IPR052043">
    <property type="entry name" value="PolySaccharide_Degr_Enz"/>
</dbReference>
<sequence>MVRSLANLQGGDGFWHNLLDKNDTYTETSCTAMFTFAIAKGINEGWISHVYTSSTYRLECYTNTSS</sequence>
<dbReference type="EMBL" id="CP134537">
    <property type="protein sequence ID" value="WNH10369.1"/>
    <property type="molecule type" value="Genomic_DNA"/>
</dbReference>
<dbReference type="SUPFAM" id="SSF48208">
    <property type="entry name" value="Six-hairpin glycosidases"/>
    <property type="match status" value="1"/>
</dbReference>
<protein>
    <submittedName>
        <fullName evidence="2">Glycoside hydrolase family 88 protein</fullName>
    </submittedName>
</protein>
<dbReference type="InterPro" id="IPR012341">
    <property type="entry name" value="6hp_glycosidase-like_sf"/>
</dbReference>
<keyword evidence="1 2" id="KW-0378">Hydrolase</keyword>
<evidence type="ECO:0000313" key="3">
    <source>
        <dbReference type="Proteomes" id="UP001302806"/>
    </source>
</evidence>
<proteinExistence type="predicted"/>
<dbReference type="Gene3D" id="1.50.10.10">
    <property type="match status" value="1"/>
</dbReference>
<evidence type="ECO:0000313" key="2">
    <source>
        <dbReference type="EMBL" id="WNH10369.1"/>
    </source>
</evidence>